<feature type="chain" id="PRO_5001830306" evidence="1">
    <location>
        <begin position="22"/>
        <end position="40"/>
    </location>
</feature>
<feature type="signal peptide" evidence="1">
    <location>
        <begin position="1"/>
        <end position="21"/>
    </location>
</feature>
<dbReference type="EMBL" id="KK118804">
    <property type="protein sequence ID" value="KFM73909.1"/>
    <property type="molecule type" value="Genomic_DNA"/>
</dbReference>
<sequence length="40" mass="4300">MFTKALLLASLSVAMLYNVASEASMKPVSQQSERQIATSP</sequence>
<accession>A0A087U970</accession>
<reference evidence="2 3" key="1">
    <citation type="submission" date="2013-11" db="EMBL/GenBank/DDBJ databases">
        <title>Genome sequencing of Stegodyphus mimosarum.</title>
        <authorList>
            <person name="Bechsgaard J."/>
        </authorList>
    </citation>
    <scope>NUCLEOTIDE SEQUENCE [LARGE SCALE GENOMIC DNA]</scope>
</reference>
<protein>
    <submittedName>
        <fullName evidence="2">Uncharacterized protein</fullName>
    </submittedName>
</protein>
<keyword evidence="1" id="KW-0732">Signal</keyword>
<evidence type="ECO:0000313" key="3">
    <source>
        <dbReference type="Proteomes" id="UP000054359"/>
    </source>
</evidence>
<organism evidence="2 3">
    <name type="scientific">Stegodyphus mimosarum</name>
    <name type="common">African social velvet spider</name>
    <dbReference type="NCBI Taxonomy" id="407821"/>
    <lineage>
        <taxon>Eukaryota</taxon>
        <taxon>Metazoa</taxon>
        <taxon>Ecdysozoa</taxon>
        <taxon>Arthropoda</taxon>
        <taxon>Chelicerata</taxon>
        <taxon>Arachnida</taxon>
        <taxon>Araneae</taxon>
        <taxon>Araneomorphae</taxon>
        <taxon>Entelegynae</taxon>
        <taxon>Eresoidea</taxon>
        <taxon>Eresidae</taxon>
        <taxon>Stegodyphus</taxon>
    </lineage>
</organism>
<evidence type="ECO:0000313" key="2">
    <source>
        <dbReference type="EMBL" id="KFM73909.1"/>
    </source>
</evidence>
<feature type="non-terminal residue" evidence="2">
    <location>
        <position position="40"/>
    </location>
</feature>
<dbReference type="AlphaFoldDB" id="A0A087U970"/>
<dbReference type="Proteomes" id="UP000054359">
    <property type="component" value="Unassembled WGS sequence"/>
</dbReference>
<name>A0A087U970_STEMI</name>
<keyword evidence="3" id="KW-1185">Reference proteome</keyword>
<evidence type="ECO:0000256" key="1">
    <source>
        <dbReference type="SAM" id="SignalP"/>
    </source>
</evidence>
<proteinExistence type="predicted"/>
<gene>
    <name evidence="2" type="ORF">X975_01893</name>
</gene>